<dbReference type="Proteomes" id="UP000694402">
    <property type="component" value="Unassembled WGS sequence"/>
</dbReference>
<dbReference type="SUPFAM" id="SSF101967">
    <property type="entry name" value="Adhesin YadA, collagen-binding domain"/>
    <property type="match status" value="1"/>
</dbReference>
<sequence>MGYNRYGLGYNRYGLGYNRYGLGYNRYGLGYNRYGLGYNRYGLGYNRYGLGYNRYGLGYIRYGPGYIRYGPGYNRYGLGYFRYGPGYKRYSEVYRYSEVVGHTRSQNRTAECRRVTLTADFQTVSGCNFNTRTVRRELHEMGFHGRAAAHKPKITMRSAKRQLVWCKACHHRTPCSLE</sequence>
<dbReference type="Pfam" id="PF01498">
    <property type="entry name" value="HTH_Tnp_Tc3_2"/>
    <property type="match status" value="1"/>
</dbReference>
<name>A0AAZ3R5X2_ONCTS</name>
<dbReference type="InterPro" id="IPR002492">
    <property type="entry name" value="Transposase_Tc1-like"/>
</dbReference>
<dbReference type="AlphaFoldDB" id="A0AAZ3R5X2"/>
<evidence type="ECO:0000259" key="1">
    <source>
        <dbReference type="Pfam" id="PF01498"/>
    </source>
</evidence>
<dbReference type="Ensembl" id="ENSOTST00005187077.1">
    <property type="protein sequence ID" value="ENSOTSP00005136967.1"/>
    <property type="gene ID" value="ENSOTSG00005059367.1"/>
</dbReference>
<evidence type="ECO:0000313" key="2">
    <source>
        <dbReference type="Ensembl" id="ENSOTSP00005136967.1"/>
    </source>
</evidence>
<protein>
    <recommendedName>
        <fullName evidence="1">Transposase Tc1-like domain-containing protein</fullName>
    </recommendedName>
</protein>
<dbReference type="GeneTree" id="ENSGT01150000289222"/>
<feature type="domain" description="Transposase Tc1-like" evidence="1">
    <location>
        <begin position="116"/>
        <end position="168"/>
    </location>
</feature>
<reference evidence="3" key="1">
    <citation type="journal article" date="2018" name="PLoS ONE">
        <title>Chinook salmon (Oncorhynchus tshawytscha) genome and transcriptome.</title>
        <authorList>
            <person name="Christensen K.A."/>
            <person name="Leong J.S."/>
            <person name="Sakhrani D."/>
            <person name="Biagi C.A."/>
            <person name="Minkley D.R."/>
            <person name="Withler R.E."/>
            <person name="Rondeau E.B."/>
            <person name="Koop B.F."/>
            <person name="Devlin R.H."/>
        </authorList>
    </citation>
    <scope>NUCLEOTIDE SEQUENCE [LARGE SCALE GENOMIC DNA]</scope>
</reference>
<accession>A0AAZ3R5X2</accession>
<dbReference type="InterPro" id="IPR011049">
    <property type="entry name" value="Serralysin-like_metalloprot_C"/>
</dbReference>
<dbReference type="GO" id="GO:0006313">
    <property type="term" value="P:DNA transposition"/>
    <property type="evidence" value="ECO:0007669"/>
    <property type="project" value="InterPro"/>
</dbReference>
<reference evidence="2" key="2">
    <citation type="submission" date="2025-08" db="UniProtKB">
        <authorList>
            <consortium name="Ensembl"/>
        </authorList>
    </citation>
    <scope>IDENTIFICATION</scope>
</reference>
<reference evidence="2" key="3">
    <citation type="submission" date="2025-09" db="UniProtKB">
        <authorList>
            <consortium name="Ensembl"/>
        </authorList>
    </citation>
    <scope>IDENTIFICATION</scope>
</reference>
<organism evidence="2 3">
    <name type="scientific">Oncorhynchus tshawytscha</name>
    <name type="common">Chinook salmon</name>
    <name type="synonym">Salmo tshawytscha</name>
    <dbReference type="NCBI Taxonomy" id="74940"/>
    <lineage>
        <taxon>Eukaryota</taxon>
        <taxon>Metazoa</taxon>
        <taxon>Chordata</taxon>
        <taxon>Craniata</taxon>
        <taxon>Vertebrata</taxon>
        <taxon>Euteleostomi</taxon>
        <taxon>Actinopterygii</taxon>
        <taxon>Neopterygii</taxon>
        <taxon>Teleostei</taxon>
        <taxon>Protacanthopterygii</taxon>
        <taxon>Salmoniformes</taxon>
        <taxon>Salmonidae</taxon>
        <taxon>Salmoninae</taxon>
        <taxon>Oncorhynchus</taxon>
    </lineage>
</organism>
<keyword evidence="3" id="KW-1185">Reference proteome</keyword>
<dbReference type="GO" id="GO:0015074">
    <property type="term" value="P:DNA integration"/>
    <property type="evidence" value="ECO:0007669"/>
    <property type="project" value="InterPro"/>
</dbReference>
<proteinExistence type="predicted"/>
<evidence type="ECO:0000313" key="3">
    <source>
        <dbReference type="Proteomes" id="UP000694402"/>
    </source>
</evidence>
<dbReference type="GO" id="GO:0003677">
    <property type="term" value="F:DNA binding"/>
    <property type="evidence" value="ECO:0007669"/>
    <property type="project" value="InterPro"/>
</dbReference>